<evidence type="ECO:0000259" key="5">
    <source>
        <dbReference type="SMART" id="SM00481"/>
    </source>
</evidence>
<dbReference type="EMBL" id="JAPDNS010000002">
    <property type="protein sequence ID" value="MCW3486544.1"/>
    <property type="molecule type" value="Genomic_DNA"/>
</dbReference>
<dbReference type="Gene3D" id="3.30.210.10">
    <property type="entry name" value="DNA polymerase, thumb domain"/>
    <property type="match status" value="1"/>
</dbReference>
<dbReference type="RefSeq" id="WP_264733359.1">
    <property type="nucleotide sequence ID" value="NZ_JAPDNR010000001.1"/>
</dbReference>
<dbReference type="Gene3D" id="1.10.150.110">
    <property type="entry name" value="DNA polymerase beta, N-terminal domain-like"/>
    <property type="match status" value="1"/>
</dbReference>
<evidence type="ECO:0000256" key="1">
    <source>
        <dbReference type="ARBA" id="ARBA00001946"/>
    </source>
</evidence>
<dbReference type="InterPro" id="IPR047967">
    <property type="entry name" value="PolX_PHP"/>
</dbReference>
<gene>
    <name evidence="6" type="ORF">OL497_21765</name>
</gene>
<dbReference type="InterPro" id="IPR003141">
    <property type="entry name" value="Pol/His_phosphatase_N"/>
</dbReference>
<dbReference type="Pfam" id="PF14716">
    <property type="entry name" value="HHH_8"/>
    <property type="match status" value="1"/>
</dbReference>
<dbReference type="InterPro" id="IPR022311">
    <property type="entry name" value="PolX-like"/>
</dbReference>
<dbReference type="SMART" id="SM00278">
    <property type="entry name" value="HhH1"/>
    <property type="match status" value="3"/>
</dbReference>
<accession>A0ABT3IRF7</accession>
<dbReference type="InterPro" id="IPR010996">
    <property type="entry name" value="HHH_MUS81"/>
</dbReference>
<dbReference type="Gene3D" id="3.20.20.140">
    <property type="entry name" value="Metal-dependent hydrolases"/>
    <property type="match status" value="1"/>
</dbReference>
<keyword evidence="2" id="KW-0237">DNA synthesis</keyword>
<dbReference type="InterPro" id="IPR027421">
    <property type="entry name" value="DNA_pol_lamdba_lyase_dom_sf"/>
</dbReference>
<keyword evidence="7" id="KW-1185">Reference proteome</keyword>
<feature type="domain" description="Polymerase/histidinol phosphatase N-terminal" evidence="5">
    <location>
        <begin position="321"/>
        <end position="400"/>
    </location>
</feature>
<dbReference type="InterPro" id="IPR037160">
    <property type="entry name" value="DNA_Pol_thumb_sf"/>
</dbReference>
<proteinExistence type="predicted"/>
<keyword evidence="3" id="KW-0235">DNA replication</keyword>
<evidence type="ECO:0000313" key="7">
    <source>
        <dbReference type="Proteomes" id="UP001207742"/>
    </source>
</evidence>
<evidence type="ECO:0000256" key="2">
    <source>
        <dbReference type="ARBA" id="ARBA00022634"/>
    </source>
</evidence>
<dbReference type="PIRSF" id="PIRSF005047">
    <property type="entry name" value="UCP005047_YshC"/>
    <property type="match status" value="1"/>
</dbReference>
<sequence length="562" mass="62553">MDNYTIADNFSLLSKLMDIHGENSFKAKSFASAAFTIEKLTVQLKDTPRDEIFRIKGIGESTGKSILEMLDTQHFTLLEHYLQITPPGILEIMKIKGLGPKKIATIWKELEIESMGELLYACNENRLLLLKGFGQKTQESVRQNIEFYLSNRNRFLYAEVAVTGIQLEKQLQELMAPAAVSITGAFRRNSIIIDEIEVLIAAPVAIVQQQLAALPGFALTETLDKHLVWKLDEKVKVVTHTCAPADFFSELFITTAAPAFMDKFNAAGGAAHLKAAASEEAIFSAAGMDYIVPALREGQNEIEQARLHQLPTLITAADIKGIIHSHSQWSDGEYSLEDMAVAAKNQGFEYLVISDHSRSAFYANGLQPERVAAQQVQIDELNKKLAPFRIFKSIEADILNDGSLDYPDEILATFDLVIASVHSNLKMMEEKAMSRLLKAIENPYTTILGHMTGRLLLSRNGYPVDHKTIIDACAANGVVIELNAHPRRLDIDWTWLPYALEKNVLISIDPDAHSIEGFHDIHYGTLAAQKGGVTKANNLSSYTVDMLDSWLQQRKKSKNILL</sequence>
<dbReference type="Pfam" id="PF14520">
    <property type="entry name" value="HHH_5"/>
    <property type="match status" value="1"/>
</dbReference>
<dbReference type="InterPro" id="IPR003583">
    <property type="entry name" value="Hlx-hairpin-Hlx_DNA-bd_motif"/>
</dbReference>
<comment type="cofactor">
    <cofactor evidence="1">
        <name>Mg(2+)</name>
        <dbReference type="ChEBI" id="CHEBI:18420"/>
    </cofactor>
</comment>
<comment type="caution">
    <text evidence="6">The sequence shown here is derived from an EMBL/GenBank/DDBJ whole genome shotgun (WGS) entry which is preliminary data.</text>
</comment>
<name>A0ABT3IRF7_9BACT</name>
<dbReference type="SUPFAM" id="SSF81301">
    <property type="entry name" value="Nucleotidyltransferase"/>
    <property type="match status" value="1"/>
</dbReference>
<feature type="domain" description="Helix-hairpin-helix DNA-binding motif class 1" evidence="4">
    <location>
        <begin position="90"/>
        <end position="109"/>
    </location>
</feature>
<dbReference type="PANTHER" id="PTHR36928:SF1">
    <property type="entry name" value="PHOSPHATASE YCDX-RELATED"/>
    <property type="match status" value="1"/>
</dbReference>
<dbReference type="InterPro" id="IPR004013">
    <property type="entry name" value="PHP_dom"/>
</dbReference>
<protein>
    <submittedName>
        <fullName evidence="6">Helix-hairpin-helix domain-containing protein</fullName>
    </submittedName>
</protein>
<dbReference type="InterPro" id="IPR050243">
    <property type="entry name" value="PHP_phosphatase"/>
</dbReference>
<feature type="domain" description="Helix-hairpin-helix DNA-binding motif class 1" evidence="4">
    <location>
        <begin position="125"/>
        <end position="144"/>
    </location>
</feature>
<dbReference type="SMART" id="SM00481">
    <property type="entry name" value="POLIIIAc"/>
    <property type="match status" value="1"/>
</dbReference>
<dbReference type="PANTHER" id="PTHR36928">
    <property type="entry name" value="PHOSPHATASE YCDX-RELATED"/>
    <property type="match status" value="1"/>
</dbReference>
<organism evidence="6 7">
    <name type="scientific">Chitinophaga nivalis</name>
    <dbReference type="NCBI Taxonomy" id="2991709"/>
    <lineage>
        <taxon>Bacteria</taxon>
        <taxon>Pseudomonadati</taxon>
        <taxon>Bacteroidota</taxon>
        <taxon>Chitinophagia</taxon>
        <taxon>Chitinophagales</taxon>
        <taxon>Chitinophagaceae</taxon>
        <taxon>Chitinophaga</taxon>
    </lineage>
</organism>
<evidence type="ECO:0000313" key="6">
    <source>
        <dbReference type="EMBL" id="MCW3486544.1"/>
    </source>
</evidence>
<dbReference type="SUPFAM" id="SSF89550">
    <property type="entry name" value="PHP domain-like"/>
    <property type="match status" value="1"/>
</dbReference>
<dbReference type="SUPFAM" id="SSF47802">
    <property type="entry name" value="DNA polymerase beta, N-terminal domain-like"/>
    <property type="match status" value="1"/>
</dbReference>
<evidence type="ECO:0000256" key="3">
    <source>
        <dbReference type="ARBA" id="ARBA00022705"/>
    </source>
</evidence>
<dbReference type="CDD" id="cd07436">
    <property type="entry name" value="PHP_PolX"/>
    <property type="match status" value="1"/>
</dbReference>
<evidence type="ECO:0000259" key="4">
    <source>
        <dbReference type="SMART" id="SM00278"/>
    </source>
</evidence>
<dbReference type="InterPro" id="IPR016195">
    <property type="entry name" value="Pol/histidinol_Pase-like"/>
</dbReference>
<dbReference type="Proteomes" id="UP001207742">
    <property type="component" value="Unassembled WGS sequence"/>
</dbReference>
<feature type="domain" description="Helix-hairpin-helix DNA-binding motif class 1" evidence="4">
    <location>
        <begin position="50"/>
        <end position="69"/>
    </location>
</feature>
<reference evidence="6 7" key="1">
    <citation type="submission" date="2022-10" db="EMBL/GenBank/DDBJ databases">
        <title>Chitinophaga nivalis PC15 sp. nov., isolated from Pyeongchang county, South Korea.</title>
        <authorList>
            <person name="Trinh H.N."/>
        </authorList>
    </citation>
    <scope>NUCLEOTIDE SEQUENCE [LARGE SCALE GENOMIC DNA]</scope>
    <source>
        <strain evidence="6 7">PC14</strain>
    </source>
</reference>
<dbReference type="InterPro" id="IPR043519">
    <property type="entry name" value="NT_sf"/>
</dbReference>
<dbReference type="Pfam" id="PF02811">
    <property type="entry name" value="PHP"/>
    <property type="match status" value="1"/>
</dbReference>
<dbReference type="Gene3D" id="1.10.150.20">
    <property type="entry name" value="5' to 3' exonuclease, C-terminal subdomain"/>
    <property type="match status" value="1"/>
</dbReference>